<dbReference type="GO" id="GO:0034456">
    <property type="term" value="C:UTP-C complex"/>
    <property type="evidence" value="ECO:0007669"/>
    <property type="project" value="TreeGrafter"/>
</dbReference>
<dbReference type="PANTHER" id="PTHR17972:SF0">
    <property type="entry name" value="NUCLEOLAR PROTEIN 6"/>
    <property type="match status" value="1"/>
</dbReference>
<evidence type="ECO:0000256" key="1">
    <source>
        <dbReference type="ARBA" id="ARBA00004604"/>
    </source>
</evidence>
<dbReference type="Pfam" id="PF17406">
    <property type="entry name" value="Nrap_D5"/>
    <property type="match status" value="1"/>
</dbReference>
<dbReference type="InParanoid" id="A0A0L0HNC0"/>
<reference evidence="13 14" key="1">
    <citation type="submission" date="2009-08" db="EMBL/GenBank/DDBJ databases">
        <title>The Genome Sequence of Spizellomyces punctatus strain DAOM BR117.</title>
        <authorList>
            <consortium name="The Broad Institute Genome Sequencing Platform"/>
            <person name="Russ C."/>
            <person name="Cuomo C."/>
            <person name="Shea T."/>
            <person name="Young S.K."/>
            <person name="Zeng Q."/>
            <person name="Koehrsen M."/>
            <person name="Haas B."/>
            <person name="Borodovsky M."/>
            <person name="Guigo R."/>
            <person name="Alvarado L."/>
            <person name="Berlin A."/>
            <person name="Bochicchio J."/>
            <person name="Borenstein D."/>
            <person name="Chapman S."/>
            <person name="Chen Z."/>
            <person name="Engels R."/>
            <person name="Freedman E."/>
            <person name="Gellesch M."/>
            <person name="Goldberg J."/>
            <person name="Griggs A."/>
            <person name="Gujja S."/>
            <person name="Heiman D."/>
            <person name="Hepburn T."/>
            <person name="Howarth C."/>
            <person name="Jen D."/>
            <person name="Larson L."/>
            <person name="Lewis B."/>
            <person name="Mehta T."/>
            <person name="Park D."/>
            <person name="Pearson M."/>
            <person name="Roberts A."/>
            <person name="Saif S."/>
            <person name="Shenoy N."/>
            <person name="Sisk P."/>
            <person name="Stolte C."/>
            <person name="Sykes S."/>
            <person name="Thomson T."/>
            <person name="Walk T."/>
            <person name="White J."/>
            <person name="Yandava C."/>
            <person name="Burger G."/>
            <person name="Gray M.W."/>
            <person name="Holland P.W.H."/>
            <person name="King N."/>
            <person name="Lang F.B.F."/>
            <person name="Roger A.J."/>
            <person name="Ruiz-Trillo I."/>
            <person name="Lander E."/>
            <person name="Nusbaum C."/>
        </authorList>
    </citation>
    <scope>NUCLEOTIDE SEQUENCE [LARGE SCALE GENOMIC DNA]</scope>
    <source>
        <strain evidence="13 14">DAOM BR117</strain>
    </source>
</reference>
<proteinExistence type="inferred from homology"/>
<keyword evidence="4 5" id="KW-0539">Nucleus</keyword>
<dbReference type="Gene3D" id="1.10.1410.10">
    <property type="match status" value="2"/>
</dbReference>
<gene>
    <name evidence="13" type="ORF">SPPG_02910</name>
</gene>
<dbReference type="RefSeq" id="XP_016610484.1">
    <property type="nucleotide sequence ID" value="XM_016751195.1"/>
</dbReference>
<dbReference type="InterPro" id="IPR035369">
    <property type="entry name" value="Nrap_D4"/>
</dbReference>
<keyword evidence="14" id="KW-1185">Reference proteome</keyword>
<dbReference type="OrthoDB" id="10251401at2759"/>
<evidence type="ECO:0000256" key="6">
    <source>
        <dbReference type="SAM" id="MobiDB-lite"/>
    </source>
</evidence>
<dbReference type="Pfam" id="PF03813">
    <property type="entry name" value="Nrap"/>
    <property type="match status" value="1"/>
</dbReference>
<dbReference type="eggNOG" id="KOG2054">
    <property type="taxonomic scope" value="Eukaryota"/>
</dbReference>
<keyword evidence="3 5" id="KW-0694">RNA-binding</keyword>
<evidence type="ECO:0000259" key="11">
    <source>
        <dbReference type="Pfam" id="PF17406"/>
    </source>
</evidence>
<evidence type="ECO:0000256" key="3">
    <source>
        <dbReference type="ARBA" id="ARBA00022884"/>
    </source>
</evidence>
<dbReference type="Gene3D" id="3.30.70.3030">
    <property type="match status" value="1"/>
</dbReference>
<feature type="domain" description="Nrap protein" evidence="10">
    <location>
        <begin position="703"/>
        <end position="895"/>
    </location>
</feature>
<sequence length="1227" mass="137628">MVAVKRKGVPTDSRDSTSAKKRSTIQHDPYIDPSDDDDDSDADGGVEEEVNGGDFVEGSESDESEGEASEYGEDQADDKEVGHGQRLEKIGNKFYKAPTNEEIQQLKETTDLFKSNLFKLQIDELLKEVRIDYSKTTALEKALRKIKDILDSLSDIPEVSVADGTSGLQSENIVIPFPDPAPPADAQYKFAFKRPSKVFVVGSYLLKTVAKNPSGANVDLAVQMPESLFQEKDHVNYRYFYKRAYYIAVLAAELRKKTAKLGLTLEFEACQGDRRRPILVLRSTGTVPEYDFSKLGFCIRLFATIPQTLFSASRLAPNRNNVRPTFISATTSDHTPTGRYNAALLHDTTLVAHMNLLHHHATTCGSFRDACILAKVWLTQRAFSSTEGGFNGFLFAMIMGYLLRTNDKNGNRRLGNNFSSYQLLKVTMEFLATHDFEAEPVFMTPDGKPLAENDFSVESFTRNYEVVIVDPSGKINLAAAISRATLDEVQYEARRSISLFSDLRDDHFAALFLKKVDLLHLRYDNVARIAATSTRPKSYDTAVALDFPSVQDYLLNFIPRLLKRALTNRVNLVCARCDALPPWSCDQAAPTHESLGTPIYLGLILDTENAVRVVEHGPSADDIDAAEEFRQLWGEKSELRRFKDGSILESVVFDCDGTIEQRSLVVGRMVGHLLHRHTGITPKDELTYWAGQFNKFIRAPGIQLQVRSFQGAMDAFNEFSKHLRQLEGLPLTVTQTIPCAEGLRYTSVFIPQPRMDDEEASSEAYRPYYEPLDVVIEFESSGRWPDDLAAIQLTKRAFYLKIAELYMQQHPGTRGIVSTGHNADILDSGCIEITTAAGYTFRCTIHVEREAILLERGLTSNALPSTLETYTAAQKRYNHSFIRAPFHSTRLQNLCLRFPYLPQSIRLTKRWLGAHLLSSQIPTELIELICAKVFVDPSPWAEPGSGWVGFMRTLDLLAKWDWKREVMIVELEKGLITAEMRAKIAESFRTTRGLGADGTLLQGSGKMMPVLWVATERDAEGQWWASEKPSIVVVERIKRLAAAGLNYMESLVKSSGSEKALSKIFLAAPKGYDLIIRLDPSKLPRFRESLSYDPEILAETMPKYKNLMMVKDRELALLSEIDPVQWYLDELQAAFGHVALFFHDKYGGDAIGVVWNPKTVVPHPWRVNLSFNVEPILDQSANGAPVKGKKQGKKHWTVKPNFLAMMAEMERLGGELVAGVDVFTHLA</sequence>
<dbReference type="FunFam" id="1.10.1410.10:FF:000006">
    <property type="entry name" value="Nucleolar protein 6"/>
    <property type="match status" value="1"/>
</dbReference>
<evidence type="ECO:0000313" key="13">
    <source>
        <dbReference type="EMBL" id="KND02445.1"/>
    </source>
</evidence>
<dbReference type="Pfam" id="PF17405">
    <property type="entry name" value="Nrap_D4"/>
    <property type="match status" value="1"/>
</dbReference>
<evidence type="ECO:0000259" key="12">
    <source>
        <dbReference type="Pfam" id="PF17407"/>
    </source>
</evidence>
<dbReference type="Pfam" id="PF17404">
    <property type="entry name" value="Nrap_D3"/>
    <property type="match status" value="1"/>
</dbReference>
<evidence type="ECO:0000256" key="5">
    <source>
        <dbReference type="RuleBase" id="RU364032"/>
    </source>
</evidence>
<evidence type="ECO:0000259" key="7">
    <source>
        <dbReference type="Pfam" id="PF03813"/>
    </source>
</evidence>
<evidence type="ECO:0000313" key="14">
    <source>
        <dbReference type="Proteomes" id="UP000053201"/>
    </source>
</evidence>
<evidence type="ECO:0000256" key="2">
    <source>
        <dbReference type="ARBA" id="ARBA00006674"/>
    </source>
</evidence>
<dbReference type="InterPro" id="IPR035370">
    <property type="entry name" value="Nrap_D5"/>
</dbReference>
<feature type="compositionally biased region" description="Acidic residues" evidence="6">
    <location>
        <begin position="33"/>
        <end position="77"/>
    </location>
</feature>
<feature type="domain" description="Nrap protein" evidence="8">
    <location>
        <begin position="366"/>
        <end position="515"/>
    </location>
</feature>
<dbReference type="GO" id="GO:0006409">
    <property type="term" value="P:tRNA export from nucleus"/>
    <property type="evidence" value="ECO:0007669"/>
    <property type="project" value="TreeGrafter"/>
</dbReference>
<dbReference type="FunCoup" id="A0A0L0HNC0">
    <property type="interactions" value="644"/>
</dbReference>
<keyword evidence="5" id="KW-0690">Ribosome biogenesis</keyword>
<dbReference type="GO" id="GO:0032040">
    <property type="term" value="C:small-subunit processome"/>
    <property type="evidence" value="ECO:0007669"/>
    <property type="project" value="TreeGrafter"/>
</dbReference>
<dbReference type="Pfam" id="PF17403">
    <property type="entry name" value="Nrap_D2"/>
    <property type="match status" value="1"/>
</dbReference>
<name>A0A0L0HNC0_SPIPD</name>
<dbReference type="InterPro" id="IPR035368">
    <property type="entry name" value="Nrap_D3"/>
</dbReference>
<protein>
    <recommendedName>
        <fullName evidence="5">U3 small nucleolar RNA-associated protein 22</fullName>
    </recommendedName>
</protein>
<evidence type="ECO:0000259" key="10">
    <source>
        <dbReference type="Pfam" id="PF17405"/>
    </source>
</evidence>
<dbReference type="GeneID" id="27686463"/>
<dbReference type="Proteomes" id="UP000053201">
    <property type="component" value="Unassembled WGS sequence"/>
</dbReference>
<dbReference type="VEuPathDB" id="FungiDB:SPPG_02910"/>
<feature type="domain" description="Nrap protein" evidence="7">
    <location>
        <begin position="218"/>
        <end position="361"/>
    </location>
</feature>
<dbReference type="STRING" id="645134.A0A0L0HNC0"/>
<keyword evidence="5" id="KW-0687">Ribonucleoprotein</keyword>
<keyword evidence="5" id="KW-0698">rRNA processing</keyword>
<dbReference type="AlphaFoldDB" id="A0A0L0HNC0"/>
<dbReference type="Pfam" id="PF17407">
    <property type="entry name" value="Nrap_D6"/>
    <property type="match status" value="1"/>
</dbReference>
<feature type="domain" description="Nrap protein" evidence="9">
    <location>
        <begin position="521"/>
        <end position="678"/>
    </location>
</feature>
<dbReference type="InterPro" id="IPR035082">
    <property type="entry name" value="Nrap_D1"/>
</dbReference>
<comment type="subcellular location">
    <subcellularLocation>
        <location evidence="1 5">Nucleus</location>
        <location evidence="1 5">Nucleolus</location>
    </subcellularLocation>
</comment>
<dbReference type="InterPro" id="IPR035371">
    <property type="entry name" value="Nrap_D6"/>
</dbReference>
<feature type="domain" description="Nrap protein" evidence="12">
    <location>
        <begin position="1070"/>
        <end position="1219"/>
    </location>
</feature>
<dbReference type="PANTHER" id="PTHR17972">
    <property type="entry name" value="NUCLEOLAR RNA-ASSOCIATED PROTEIN"/>
    <property type="match status" value="1"/>
</dbReference>
<dbReference type="GO" id="GO:0003723">
    <property type="term" value="F:RNA binding"/>
    <property type="evidence" value="ECO:0007669"/>
    <property type="project" value="UniProtKB-KW"/>
</dbReference>
<feature type="domain" description="Nrap protein" evidence="11">
    <location>
        <begin position="898"/>
        <end position="1065"/>
    </location>
</feature>
<dbReference type="OMA" id="DERAHIP"/>
<dbReference type="EMBL" id="KQ257453">
    <property type="protein sequence ID" value="KND02445.1"/>
    <property type="molecule type" value="Genomic_DNA"/>
</dbReference>
<dbReference type="InterPro" id="IPR005554">
    <property type="entry name" value="NOL6/Upt22"/>
</dbReference>
<evidence type="ECO:0000259" key="8">
    <source>
        <dbReference type="Pfam" id="PF17403"/>
    </source>
</evidence>
<evidence type="ECO:0000259" key="9">
    <source>
        <dbReference type="Pfam" id="PF17404"/>
    </source>
</evidence>
<dbReference type="InterPro" id="IPR035367">
    <property type="entry name" value="Nrap_D2"/>
</dbReference>
<accession>A0A0L0HNC0</accession>
<dbReference type="GO" id="GO:0006364">
    <property type="term" value="P:rRNA processing"/>
    <property type="evidence" value="ECO:0007669"/>
    <property type="project" value="UniProtKB-KW"/>
</dbReference>
<comment type="similarity">
    <text evidence="2 5">Belongs to the NRAP family.</text>
</comment>
<dbReference type="GO" id="GO:0032545">
    <property type="term" value="C:CURI complex"/>
    <property type="evidence" value="ECO:0007669"/>
    <property type="project" value="TreeGrafter"/>
</dbReference>
<evidence type="ECO:0000256" key="4">
    <source>
        <dbReference type="ARBA" id="ARBA00023242"/>
    </source>
</evidence>
<organism evidence="13 14">
    <name type="scientific">Spizellomyces punctatus (strain DAOM BR117)</name>
    <dbReference type="NCBI Taxonomy" id="645134"/>
    <lineage>
        <taxon>Eukaryota</taxon>
        <taxon>Fungi</taxon>
        <taxon>Fungi incertae sedis</taxon>
        <taxon>Chytridiomycota</taxon>
        <taxon>Chytridiomycota incertae sedis</taxon>
        <taxon>Chytridiomycetes</taxon>
        <taxon>Spizellomycetales</taxon>
        <taxon>Spizellomycetaceae</taxon>
        <taxon>Spizellomyces</taxon>
    </lineage>
</organism>
<feature type="region of interest" description="Disordered" evidence="6">
    <location>
        <begin position="1"/>
        <end position="83"/>
    </location>
</feature>